<dbReference type="OMA" id="PRADNTV"/>
<reference evidence="2" key="2">
    <citation type="submission" date="2018-05" db="EMBL/GenBank/DDBJ databases">
        <title>OpunRS2 (Oryza punctata Reference Sequence Version 2).</title>
        <authorList>
            <person name="Zhang J."/>
            <person name="Kudrna D."/>
            <person name="Lee S."/>
            <person name="Talag J."/>
            <person name="Welchert J."/>
            <person name="Wing R.A."/>
        </authorList>
    </citation>
    <scope>NUCLEOTIDE SEQUENCE [LARGE SCALE GENOMIC DNA]</scope>
</reference>
<evidence type="ECO:0000313" key="2">
    <source>
        <dbReference type="EnsemblPlants" id="OPUNC10G12070.2"/>
    </source>
</evidence>
<dbReference type="InterPro" id="IPR013187">
    <property type="entry name" value="F-box-assoc_dom_typ3"/>
</dbReference>
<reference evidence="2" key="1">
    <citation type="submission" date="2015-04" db="UniProtKB">
        <authorList>
            <consortium name="EnsemblPlants"/>
        </authorList>
    </citation>
    <scope>IDENTIFICATION</scope>
</reference>
<sequence length="294" mass="33295">MAVEHKKSGGSVWLPDDIFFSILSYLPAKPVARFRDTSVSRSWRAMLSSAPFVQLHLRRANRPGQLKVFFHTGSPVDDDLPVEHFFYTWQQHGGPAKKLMHHGFVGAFACLITKPLHGLVLWHSYGGFFVLNPCTNALLALPNTKYPLRNNRYMYWSYGLGYCLATGEYKVVRLFSSPCDREAAATCCEVFVLDAPTCWRPTAQQPRADNTVKVKVKDPPVFLNGLFYFLFRDGSRHHLGPPPLPVANLALDHELNLTELDGCLCAYYGESCSRSYVLWLLRDGDHEAAQWEQL</sequence>
<dbReference type="AlphaFoldDB" id="A0A0E0M8X5"/>
<organism evidence="2">
    <name type="scientific">Oryza punctata</name>
    <name type="common">Red rice</name>
    <dbReference type="NCBI Taxonomy" id="4537"/>
    <lineage>
        <taxon>Eukaryota</taxon>
        <taxon>Viridiplantae</taxon>
        <taxon>Streptophyta</taxon>
        <taxon>Embryophyta</taxon>
        <taxon>Tracheophyta</taxon>
        <taxon>Spermatophyta</taxon>
        <taxon>Magnoliopsida</taxon>
        <taxon>Liliopsida</taxon>
        <taxon>Poales</taxon>
        <taxon>Poaceae</taxon>
        <taxon>BOP clade</taxon>
        <taxon>Oryzoideae</taxon>
        <taxon>Oryzeae</taxon>
        <taxon>Oryzinae</taxon>
        <taxon>Oryza</taxon>
    </lineage>
</organism>
<protein>
    <recommendedName>
        <fullName evidence="1">F-box associated beta-propeller type 3 domain-containing protein</fullName>
    </recommendedName>
</protein>
<dbReference type="NCBIfam" id="TIGR01640">
    <property type="entry name" value="F_box_assoc_1"/>
    <property type="match status" value="1"/>
</dbReference>
<dbReference type="InterPro" id="IPR036047">
    <property type="entry name" value="F-box-like_dom_sf"/>
</dbReference>
<dbReference type="HOGENOM" id="CLU_947923_0_0_1"/>
<dbReference type="SUPFAM" id="SSF81383">
    <property type="entry name" value="F-box domain"/>
    <property type="match status" value="1"/>
</dbReference>
<dbReference type="Gramene" id="OPUNC10G12070.2">
    <property type="protein sequence ID" value="OPUNC10G12070.2"/>
    <property type="gene ID" value="OPUNC10G12070"/>
</dbReference>
<dbReference type="PANTHER" id="PTHR31672">
    <property type="entry name" value="BNACNNG10540D PROTEIN"/>
    <property type="match status" value="1"/>
</dbReference>
<proteinExistence type="predicted"/>
<dbReference type="InterPro" id="IPR017451">
    <property type="entry name" value="F-box-assoc_interact_dom"/>
</dbReference>
<dbReference type="EnsemblPlants" id="OPUNC10G12070.2">
    <property type="protein sequence ID" value="OPUNC10G12070.2"/>
    <property type="gene ID" value="OPUNC10G12070"/>
</dbReference>
<evidence type="ECO:0000313" key="3">
    <source>
        <dbReference type="Proteomes" id="UP000026962"/>
    </source>
</evidence>
<dbReference type="InterPro" id="IPR050796">
    <property type="entry name" value="SCF_F-box_component"/>
</dbReference>
<dbReference type="Proteomes" id="UP000026962">
    <property type="component" value="Chromosome 10"/>
</dbReference>
<name>A0A0E0M8X5_ORYPU</name>
<dbReference type="Pfam" id="PF08268">
    <property type="entry name" value="FBA_3"/>
    <property type="match status" value="1"/>
</dbReference>
<accession>A0A0E0M8X5</accession>
<feature type="domain" description="F-box associated beta-propeller type 3" evidence="1">
    <location>
        <begin position="83"/>
        <end position="232"/>
    </location>
</feature>
<dbReference type="PANTHER" id="PTHR31672:SF13">
    <property type="entry name" value="F-BOX PROTEIN CPR30-LIKE"/>
    <property type="match status" value="1"/>
</dbReference>
<evidence type="ECO:0000259" key="1">
    <source>
        <dbReference type="Pfam" id="PF08268"/>
    </source>
</evidence>
<keyword evidence="3" id="KW-1185">Reference proteome</keyword>